<keyword evidence="2" id="KW-0560">Oxidoreductase</keyword>
<feature type="domain" description="Alcohol dehydrogenase-like C-terminal" evidence="1">
    <location>
        <begin position="37"/>
        <end position="89"/>
    </location>
</feature>
<dbReference type="EC" id="1.3.1.102" evidence="2"/>
<keyword evidence="3" id="KW-1185">Reference proteome</keyword>
<protein>
    <submittedName>
        <fullName evidence="2">2-alkenal reductase (NADP(+))</fullName>
        <ecNumber evidence="2">1.3.1.102</ecNumber>
    </submittedName>
</protein>
<evidence type="ECO:0000259" key="1">
    <source>
        <dbReference type="Pfam" id="PF00107"/>
    </source>
</evidence>
<dbReference type="InterPro" id="IPR036291">
    <property type="entry name" value="NAD(P)-bd_dom_sf"/>
</dbReference>
<reference evidence="2 3" key="1">
    <citation type="submission" date="2024-06" db="EMBL/GenBank/DDBJ databases">
        <title>A chromosome level genome sequence of Diviner's sage (Salvia divinorum).</title>
        <authorList>
            <person name="Ford S.A."/>
            <person name="Ro D.-K."/>
            <person name="Ness R.W."/>
            <person name="Phillips M.A."/>
        </authorList>
    </citation>
    <scope>NUCLEOTIDE SEQUENCE [LARGE SCALE GENOMIC DNA]</scope>
    <source>
        <strain evidence="2">SAF-2024a</strain>
        <tissue evidence="2">Leaf</tissue>
    </source>
</reference>
<dbReference type="GO" id="GO:0035798">
    <property type="term" value="F:2-alkenal reductase (NADPH) activity"/>
    <property type="evidence" value="ECO:0007669"/>
    <property type="project" value="UniProtKB-EC"/>
</dbReference>
<dbReference type="PANTHER" id="PTHR43205">
    <property type="entry name" value="PROSTAGLANDIN REDUCTASE"/>
    <property type="match status" value="1"/>
</dbReference>
<dbReference type="Proteomes" id="UP001567538">
    <property type="component" value="Unassembled WGS sequence"/>
</dbReference>
<dbReference type="AlphaFoldDB" id="A0ABD1GP12"/>
<dbReference type="Gene3D" id="3.40.50.720">
    <property type="entry name" value="NAD(P)-binding Rossmann-like Domain"/>
    <property type="match status" value="1"/>
</dbReference>
<dbReference type="EMBL" id="JBEAFC010000008">
    <property type="protein sequence ID" value="KAL1544833.1"/>
    <property type="molecule type" value="Genomic_DNA"/>
</dbReference>
<dbReference type="InterPro" id="IPR013149">
    <property type="entry name" value="ADH-like_C"/>
</dbReference>
<dbReference type="Pfam" id="PF00107">
    <property type="entry name" value="ADH_zinc_N"/>
    <property type="match status" value="1"/>
</dbReference>
<dbReference type="InterPro" id="IPR045010">
    <property type="entry name" value="MDR_fam"/>
</dbReference>
<gene>
    <name evidence="2" type="ORF">AAHA92_21636</name>
</gene>
<organism evidence="2 3">
    <name type="scientific">Salvia divinorum</name>
    <name type="common">Maria pastora</name>
    <name type="synonym">Diviner's sage</name>
    <dbReference type="NCBI Taxonomy" id="28513"/>
    <lineage>
        <taxon>Eukaryota</taxon>
        <taxon>Viridiplantae</taxon>
        <taxon>Streptophyta</taxon>
        <taxon>Embryophyta</taxon>
        <taxon>Tracheophyta</taxon>
        <taxon>Spermatophyta</taxon>
        <taxon>Magnoliopsida</taxon>
        <taxon>eudicotyledons</taxon>
        <taxon>Gunneridae</taxon>
        <taxon>Pentapetalae</taxon>
        <taxon>asterids</taxon>
        <taxon>lamiids</taxon>
        <taxon>Lamiales</taxon>
        <taxon>Lamiaceae</taxon>
        <taxon>Nepetoideae</taxon>
        <taxon>Mentheae</taxon>
        <taxon>Salviinae</taxon>
        <taxon>Salvia</taxon>
        <taxon>Salvia subgen. Calosphace</taxon>
    </lineage>
</organism>
<dbReference type="SUPFAM" id="SSF51735">
    <property type="entry name" value="NAD(P)-binding Rossmann-fold domains"/>
    <property type="match status" value="1"/>
</dbReference>
<evidence type="ECO:0000313" key="3">
    <source>
        <dbReference type="Proteomes" id="UP001567538"/>
    </source>
</evidence>
<proteinExistence type="predicted"/>
<dbReference type="PANTHER" id="PTHR43205:SF7">
    <property type="entry name" value="PROSTAGLANDIN REDUCTASE 1"/>
    <property type="match status" value="1"/>
</dbReference>
<accession>A0ABD1GP12</accession>
<name>A0ABD1GP12_SALDI</name>
<evidence type="ECO:0000313" key="2">
    <source>
        <dbReference type="EMBL" id="KAL1544833.1"/>
    </source>
</evidence>
<sequence length="90" mass="9755">MKFCEGMACIITAYVGFYEICSPKKGETVFISAASGAVGRHVGQFAKLFGCYVVGSAGSQDKVDLLKNKLGFDDAFNYKEEPDLNAAMKR</sequence>
<comment type="caution">
    <text evidence="2">The sequence shown here is derived from an EMBL/GenBank/DDBJ whole genome shotgun (WGS) entry which is preliminary data.</text>
</comment>